<dbReference type="AlphaFoldDB" id="A0A418WIV9"/>
<dbReference type="SUPFAM" id="SSF56425">
    <property type="entry name" value="Succinate dehydrogenase/fumarate reductase flavoprotein, catalytic domain"/>
    <property type="match status" value="1"/>
</dbReference>
<evidence type="ECO:0000259" key="12">
    <source>
        <dbReference type="Pfam" id="PF00890"/>
    </source>
</evidence>
<name>A0A418WIV9_9PROT</name>
<evidence type="ECO:0000256" key="9">
    <source>
        <dbReference type="ARBA" id="ARBA00048305"/>
    </source>
</evidence>
<dbReference type="Gene3D" id="3.90.700.10">
    <property type="entry name" value="Succinate dehydrogenase/fumarate reductase flavoprotein, catalytic domain"/>
    <property type="match status" value="1"/>
</dbReference>
<dbReference type="PANTHER" id="PTHR42716:SF2">
    <property type="entry name" value="L-ASPARTATE OXIDASE, CHLOROPLASTIC"/>
    <property type="match status" value="1"/>
</dbReference>
<dbReference type="InterPro" id="IPR005288">
    <property type="entry name" value="NadB"/>
</dbReference>
<dbReference type="EC" id="1.4.3.16" evidence="4 10"/>
<dbReference type="GO" id="GO:0034628">
    <property type="term" value="P:'de novo' NAD+ biosynthetic process from L-aspartate"/>
    <property type="evidence" value="ECO:0007669"/>
    <property type="project" value="TreeGrafter"/>
</dbReference>
<evidence type="ECO:0000256" key="1">
    <source>
        <dbReference type="ARBA" id="ARBA00001974"/>
    </source>
</evidence>
<comment type="cofactor">
    <cofactor evidence="1 11">
        <name>FAD</name>
        <dbReference type="ChEBI" id="CHEBI:57692"/>
    </cofactor>
</comment>
<sequence>MRQFQADIVVVGSGLAGLSAALALAPKRVVVVTKTDGIEGGSSLWAQGGIAAAIAQGDRAADHAADTMAAGDGLCDAIAVTNLTAAGPQAIASLREFGVPFDRDPATGDLSLGREGAHSRARVAHADGDRTGRAVVTTLAARLRATPSVTVMANAFATEILVSEGVVAGLLVHSATDGWVTIRTPKILLATGGLGALWARTTNPPEATGDGLALAARAGAALVDLEFMQFHPTALLVEGTEPLPLLTEALRGAGARLMKADGEPLLAGKHPQGDLAPRDVVARAIQGEIGAGCQVFLDLRPAIAAKGAEHFPQAIEICRAAGFDPFAQPVPVTPAAHYHMGGVLVDGYGRTRLPGLYACGEVAGTGVHGANRLASNSLLEAFVAGRRTALIMAQDRRVLPQALPNAALLKGSAVDAVAPLRQALRAIMMTDVGLVRAEAGLRRALEKFDGIAAAAAAAEARLDEAPTDHASIRAAGEMRNLLTIGRLVALAALSRTESRGAHARSDCPTTQDAWLRRQIVALDAAGARLETIGLVTPQRVAAE</sequence>
<evidence type="ECO:0000256" key="11">
    <source>
        <dbReference type="RuleBase" id="RU362049"/>
    </source>
</evidence>
<dbReference type="InterPro" id="IPR027477">
    <property type="entry name" value="Succ_DH/fumarate_Rdtase_cat_sf"/>
</dbReference>
<dbReference type="SUPFAM" id="SSF46977">
    <property type="entry name" value="Succinate dehydrogenase/fumarate reductase flavoprotein C-terminal domain"/>
    <property type="match status" value="1"/>
</dbReference>
<dbReference type="InterPro" id="IPR003953">
    <property type="entry name" value="FAD-dep_OxRdtase_2_FAD-bd"/>
</dbReference>
<dbReference type="NCBIfam" id="NF005701">
    <property type="entry name" value="PRK07512.1"/>
    <property type="match status" value="1"/>
</dbReference>
<gene>
    <name evidence="14" type="ORF">D3874_11235</name>
</gene>
<dbReference type="GO" id="GO:0008734">
    <property type="term" value="F:L-aspartate oxidase activity"/>
    <property type="evidence" value="ECO:0007669"/>
    <property type="project" value="UniProtKB-UniRule"/>
</dbReference>
<comment type="caution">
    <text evidence="14">The sequence shown here is derived from an EMBL/GenBank/DDBJ whole genome shotgun (WGS) entry which is preliminary data.</text>
</comment>
<evidence type="ECO:0000256" key="5">
    <source>
        <dbReference type="ARBA" id="ARBA00022630"/>
    </source>
</evidence>
<dbReference type="Pfam" id="PF02910">
    <property type="entry name" value="Succ_DH_flav_C"/>
    <property type="match status" value="1"/>
</dbReference>
<reference evidence="14 15" key="1">
    <citation type="submission" date="2018-09" db="EMBL/GenBank/DDBJ databases">
        <authorList>
            <person name="Zhu H."/>
        </authorList>
    </citation>
    <scope>NUCLEOTIDE SEQUENCE [LARGE SCALE GENOMIC DNA]</scope>
    <source>
        <strain evidence="14 15">K1W22B-8</strain>
    </source>
</reference>
<comment type="function">
    <text evidence="11">Catalyzes the oxidation of L-aspartate to iminoaspartate.</text>
</comment>
<evidence type="ECO:0000256" key="3">
    <source>
        <dbReference type="ARBA" id="ARBA00008562"/>
    </source>
</evidence>
<dbReference type="NCBIfam" id="TIGR00551">
    <property type="entry name" value="nadB"/>
    <property type="match status" value="1"/>
</dbReference>
<dbReference type="InterPro" id="IPR015939">
    <property type="entry name" value="Fum_Rdtase/Succ_DH_flav-like_C"/>
</dbReference>
<evidence type="ECO:0000259" key="13">
    <source>
        <dbReference type="Pfam" id="PF02910"/>
    </source>
</evidence>
<dbReference type="InterPro" id="IPR036188">
    <property type="entry name" value="FAD/NAD-bd_sf"/>
</dbReference>
<dbReference type="EMBL" id="QYUK01000011">
    <property type="protein sequence ID" value="RJF89954.1"/>
    <property type="molecule type" value="Genomic_DNA"/>
</dbReference>
<evidence type="ECO:0000256" key="4">
    <source>
        <dbReference type="ARBA" id="ARBA00012173"/>
    </source>
</evidence>
<dbReference type="GO" id="GO:0005737">
    <property type="term" value="C:cytoplasm"/>
    <property type="evidence" value="ECO:0007669"/>
    <property type="project" value="UniProtKB-SubCell"/>
</dbReference>
<dbReference type="PANTHER" id="PTHR42716">
    <property type="entry name" value="L-ASPARTATE OXIDASE"/>
    <property type="match status" value="1"/>
</dbReference>
<protein>
    <recommendedName>
        <fullName evidence="4 10">L-aspartate oxidase</fullName>
        <ecNumber evidence="4 10">1.4.3.16</ecNumber>
    </recommendedName>
</protein>
<keyword evidence="6 11" id="KW-0662">Pyridine nucleotide biosynthesis</keyword>
<comment type="similarity">
    <text evidence="3 11">Belongs to the FAD-dependent oxidoreductase 2 family. NadB subfamily.</text>
</comment>
<proteinExistence type="inferred from homology"/>
<keyword evidence="5 11" id="KW-0285">Flavoprotein</keyword>
<keyword evidence="15" id="KW-1185">Reference proteome</keyword>
<dbReference type="InterPro" id="IPR037099">
    <property type="entry name" value="Fum_R/Succ_DH_flav-like_C_sf"/>
</dbReference>
<dbReference type="Gene3D" id="3.50.50.60">
    <property type="entry name" value="FAD/NAD(P)-binding domain"/>
    <property type="match status" value="1"/>
</dbReference>
<evidence type="ECO:0000313" key="15">
    <source>
        <dbReference type="Proteomes" id="UP000284605"/>
    </source>
</evidence>
<comment type="subcellular location">
    <subcellularLocation>
        <location evidence="11">Cytoplasm</location>
    </subcellularLocation>
</comment>
<evidence type="ECO:0000256" key="6">
    <source>
        <dbReference type="ARBA" id="ARBA00022642"/>
    </source>
</evidence>
<dbReference type="SUPFAM" id="SSF51905">
    <property type="entry name" value="FAD/NAD(P)-binding domain"/>
    <property type="match status" value="1"/>
</dbReference>
<evidence type="ECO:0000256" key="2">
    <source>
        <dbReference type="ARBA" id="ARBA00004950"/>
    </source>
</evidence>
<dbReference type="UniPathway" id="UPA00253">
    <property type="reaction ID" value="UER00326"/>
</dbReference>
<feature type="domain" description="FAD-dependent oxidoreductase 2 FAD-binding" evidence="12">
    <location>
        <begin position="7"/>
        <end position="378"/>
    </location>
</feature>
<evidence type="ECO:0000313" key="14">
    <source>
        <dbReference type="EMBL" id="RJF89954.1"/>
    </source>
</evidence>
<accession>A0A418WIV9</accession>
<feature type="domain" description="Fumarate reductase/succinate dehydrogenase flavoprotein-like C-terminal" evidence="13">
    <location>
        <begin position="421"/>
        <end position="525"/>
    </location>
</feature>
<evidence type="ECO:0000256" key="7">
    <source>
        <dbReference type="ARBA" id="ARBA00022827"/>
    </source>
</evidence>
<dbReference type="RefSeq" id="WP_119782254.1">
    <property type="nucleotide sequence ID" value="NZ_QYUK01000011.1"/>
</dbReference>
<dbReference type="FunFam" id="3.90.700.10:FF:000002">
    <property type="entry name" value="L-aspartate oxidase"/>
    <property type="match status" value="1"/>
</dbReference>
<dbReference type="Pfam" id="PF00890">
    <property type="entry name" value="FAD_binding_2"/>
    <property type="match status" value="1"/>
</dbReference>
<comment type="catalytic activity">
    <reaction evidence="9">
        <text>L-aspartate + O2 = iminosuccinate + H2O2</text>
        <dbReference type="Rhea" id="RHEA:25876"/>
        <dbReference type="ChEBI" id="CHEBI:15379"/>
        <dbReference type="ChEBI" id="CHEBI:16240"/>
        <dbReference type="ChEBI" id="CHEBI:29991"/>
        <dbReference type="ChEBI" id="CHEBI:77875"/>
        <dbReference type="EC" id="1.4.3.16"/>
    </reaction>
    <physiologicalReaction direction="left-to-right" evidence="9">
        <dbReference type="Rhea" id="RHEA:25877"/>
    </physiologicalReaction>
</comment>
<comment type="pathway">
    <text evidence="2 11">Cofactor biosynthesis; NAD(+) biosynthesis; iminoaspartate from L-aspartate (oxidase route): step 1/1.</text>
</comment>
<dbReference type="OrthoDB" id="9806724at2"/>
<evidence type="ECO:0000256" key="10">
    <source>
        <dbReference type="NCBIfam" id="TIGR00551"/>
    </source>
</evidence>
<keyword evidence="7 11" id="KW-0274">FAD</keyword>
<dbReference type="PRINTS" id="PR00368">
    <property type="entry name" value="FADPNR"/>
</dbReference>
<dbReference type="Gene3D" id="1.20.58.100">
    <property type="entry name" value="Fumarate reductase/succinate dehydrogenase flavoprotein-like, C-terminal domain"/>
    <property type="match status" value="1"/>
</dbReference>
<organism evidence="14 15">
    <name type="scientific">Oleomonas cavernae</name>
    <dbReference type="NCBI Taxonomy" id="2320859"/>
    <lineage>
        <taxon>Bacteria</taxon>
        <taxon>Pseudomonadati</taxon>
        <taxon>Pseudomonadota</taxon>
        <taxon>Alphaproteobacteria</taxon>
        <taxon>Acetobacterales</taxon>
        <taxon>Acetobacteraceae</taxon>
        <taxon>Oleomonas</taxon>
    </lineage>
</organism>
<evidence type="ECO:0000256" key="8">
    <source>
        <dbReference type="ARBA" id="ARBA00023002"/>
    </source>
</evidence>
<keyword evidence="8 11" id="KW-0560">Oxidoreductase</keyword>
<dbReference type="Proteomes" id="UP000284605">
    <property type="component" value="Unassembled WGS sequence"/>
</dbReference>